<feature type="region of interest" description="Disordered" evidence="1">
    <location>
        <begin position="121"/>
        <end position="141"/>
    </location>
</feature>
<organism evidence="4 5">
    <name type="scientific">Brevibacillus thermoruber</name>
    <dbReference type="NCBI Taxonomy" id="33942"/>
    <lineage>
        <taxon>Bacteria</taxon>
        <taxon>Bacillati</taxon>
        <taxon>Bacillota</taxon>
        <taxon>Bacilli</taxon>
        <taxon>Bacillales</taxon>
        <taxon>Paenibacillaceae</taxon>
        <taxon>Brevibacillus</taxon>
    </lineage>
</organism>
<keyword evidence="2" id="KW-0812">Transmembrane</keyword>
<evidence type="ECO:0000313" key="4">
    <source>
        <dbReference type="EMBL" id="MDA5107762.1"/>
    </source>
</evidence>
<keyword evidence="5" id="KW-1185">Reference proteome</keyword>
<gene>
    <name evidence="4" type="ORF">O3V59_05280</name>
</gene>
<dbReference type="Proteomes" id="UP001151071">
    <property type="component" value="Unassembled WGS sequence"/>
</dbReference>
<protein>
    <submittedName>
        <fullName evidence="4">DUF4350 domain-containing protein</fullName>
    </submittedName>
</protein>
<sequence length="377" mass="42315">MGTVTRYRAALAAAVLLFLALGWLLIKPAAPSYPPYVSFSPQPAGLKAIATLLGEKRNGVKEWRQPWRFLPPGSGQALIVVEPRQVTDSEREDILRWVESGNDLIVFERNPSGWEEAHLSASAAGEAGDEAKERPIHGPSAGQGRTGLVHAYMRLNNTRDLEPLLSDDLGIIAGRTKVGAGTVTLFLVPEWLTNEQVMNHSHFELLWPHLQGDWSVTWLDEYHHGYRQQPGILAVYPGWLVAALAQLGVVLLLWLWRKGKRFGPVYTLREWTVRRGDETLLAVASWYERRRLALDALKIREAYLRQMMQERWGLHTRASSHEIAAAARARWSEAEAAALIGLLERIEAAKAAGRCSLKQLVADSRMLDDMTERLEKE</sequence>
<dbReference type="AlphaFoldDB" id="A0A9X3Z2H0"/>
<proteinExistence type="predicted"/>
<reference evidence="4" key="1">
    <citation type="submission" date="2022-12" db="EMBL/GenBank/DDBJ databases">
        <title>Draft genome sequence of the thermophilic strain Brevibacillus thermoruber HT42, isolated from Los Humeros, Puebla, Mexico, with biotechnological potential.</title>
        <authorList>
            <person name="Lara Sanchez J."/>
            <person name="Solis Palacios R."/>
            <person name="Bustos Baena A.S."/>
            <person name="Ruz Baez A.E."/>
            <person name="Espinosa Luna G."/>
            <person name="Oliart Ros R.M."/>
        </authorList>
    </citation>
    <scope>NUCLEOTIDE SEQUENCE</scope>
    <source>
        <strain evidence="4">HT42</strain>
    </source>
</reference>
<feature type="transmembrane region" description="Helical" evidence="2">
    <location>
        <begin position="236"/>
        <end position="256"/>
    </location>
</feature>
<accession>A0A9X3Z2H0</accession>
<dbReference type="InterPro" id="IPR025646">
    <property type="entry name" value="DUF4350"/>
</dbReference>
<feature type="domain" description="DUF4350" evidence="3">
    <location>
        <begin position="38"/>
        <end position="209"/>
    </location>
</feature>
<keyword evidence="2" id="KW-1133">Transmembrane helix</keyword>
<evidence type="ECO:0000313" key="5">
    <source>
        <dbReference type="Proteomes" id="UP001151071"/>
    </source>
</evidence>
<name>A0A9X3Z2H0_9BACL</name>
<evidence type="ECO:0000259" key="3">
    <source>
        <dbReference type="Pfam" id="PF14258"/>
    </source>
</evidence>
<dbReference type="RefSeq" id="WP_271139623.1">
    <property type="nucleotide sequence ID" value="NZ_JAPYYP010000004.1"/>
</dbReference>
<dbReference type="Pfam" id="PF14258">
    <property type="entry name" value="DUF4350"/>
    <property type="match status" value="1"/>
</dbReference>
<comment type="caution">
    <text evidence="4">The sequence shown here is derived from an EMBL/GenBank/DDBJ whole genome shotgun (WGS) entry which is preliminary data.</text>
</comment>
<keyword evidence="2" id="KW-0472">Membrane</keyword>
<evidence type="ECO:0000256" key="2">
    <source>
        <dbReference type="SAM" id="Phobius"/>
    </source>
</evidence>
<dbReference type="EMBL" id="JAPYYP010000004">
    <property type="protein sequence ID" value="MDA5107762.1"/>
    <property type="molecule type" value="Genomic_DNA"/>
</dbReference>
<evidence type="ECO:0000256" key="1">
    <source>
        <dbReference type="SAM" id="MobiDB-lite"/>
    </source>
</evidence>